<dbReference type="InterPro" id="IPR013783">
    <property type="entry name" value="Ig-like_fold"/>
</dbReference>
<dbReference type="SUPFAM" id="SSF49303">
    <property type="entry name" value="beta-Galactosidase/glucuronidase domain"/>
    <property type="match status" value="1"/>
</dbReference>
<dbReference type="SUPFAM" id="SSF49785">
    <property type="entry name" value="Galactose-binding domain-like"/>
    <property type="match status" value="1"/>
</dbReference>
<dbReference type="PANTHER" id="PTHR42732">
    <property type="entry name" value="BETA-GALACTOSIDASE"/>
    <property type="match status" value="1"/>
</dbReference>
<comment type="similarity">
    <text evidence="1">Belongs to the glycosyl hydrolase 2 family.</text>
</comment>
<dbReference type="Pfam" id="PF07691">
    <property type="entry name" value="PA14"/>
    <property type="match status" value="1"/>
</dbReference>
<evidence type="ECO:0000313" key="7">
    <source>
        <dbReference type="Proteomes" id="UP000800981"/>
    </source>
</evidence>
<feature type="domain" description="PA14" evidence="5">
    <location>
        <begin position="38"/>
        <end position="182"/>
    </location>
</feature>
<dbReference type="InterPro" id="IPR006104">
    <property type="entry name" value="Glyco_hydro_2_N"/>
</dbReference>
<dbReference type="InterPro" id="IPR017853">
    <property type="entry name" value="GH"/>
</dbReference>
<dbReference type="InterPro" id="IPR037524">
    <property type="entry name" value="PA14/GLEYA"/>
</dbReference>
<comment type="caution">
    <text evidence="6">The sequence shown here is derived from an EMBL/GenBank/DDBJ whole genome shotgun (WGS) entry which is preliminary data.</text>
</comment>
<dbReference type="RefSeq" id="WP_166284780.1">
    <property type="nucleotide sequence ID" value="NZ_JAANNP010000134.1"/>
</dbReference>
<dbReference type="InterPro" id="IPR036156">
    <property type="entry name" value="Beta-gal/glucu_dom_sf"/>
</dbReference>
<dbReference type="SUPFAM" id="SSF56988">
    <property type="entry name" value="Anthrax protective antigen"/>
    <property type="match status" value="1"/>
</dbReference>
<dbReference type="Gene3D" id="2.60.40.10">
    <property type="entry name" value="Immunoglobulins"/>
    <property type="match status" value="1"/>
</dbReference>
<dbReference type="Pfam" id="PF02837">
    <property type="entry name" value="Glyco_hydro_2_N"/>
    <property type="match status" value="1"/>
</dbReference>
<keyword evidence="2 6" id="KW-0378">Hydrolase</keyword>
<dbReference type="GO" id="GO:0016787">
    <property type="term" value="F:hydrolase activity"/>
    <property type="evidence" value="ECO:0007669"/>
    <property type="project" value="UniProtKB-KW"/>
</dbReference>
<dbReference type="PROSITE" id="PS51820">
    <property type="entry name" value="PA14"/>
    <property type="match status" value="1"/>
</dbReference>
<reference evidence="6 7" key="1">
    <citation type="submission" date="2020-03" db="EMBL/GenBank/DDBJ databases">
        <title>Two novel Motilibacter sp.</title>
        <authorList>
            <person name="Liu S."/>
        </authorList>
    </citation>
    <scope>NUCLEOTIDE SEQUENCE [LARGE SCALE GENOMIC DNA]</scope>
    <source>
        <strain evidence="6 7">E257</strain>
    </source>
</reference>
<dbReference type="SUPFAM" id="SSF51445">
    <property type="entry name" value="(Trans)glycosidases"/>
    <property type="match status" value="1"/>
</dbReference>
<evidence type="ECO:0000256" key="1">
    <source>
        <dbReference type="ARBA" id="ARBA00007401"/>
    </source>
</evidence>
<keyword evidence="7" id="KW-1185">Reference proteome</keyword>
<evidence type="ECO:0000256" key="4">
    <source>
        <dbReference type="SAM" id="SignalP"/>
    </source>
</evidence>
<dbReference type="Proteomes" id="UP000800981">
    <property type="component" value="Unassembled WGS sequence"/>
</dbReference>
<dbReference type="EMBL" id="JAANNP010000134">
    <property type="protein sequence ID" value="NHC16330.1"/>
    <property type="molecule type" value="Genomic_DNA"/>
</dbReference>
<dbReference type="Gene3D" id="3.20.20.80">
    <property type="entry name" value="Glycosidases"/>
    <property type="match status" value="1"/>
</dbReference>
<keyword evidence="4" id="KW-0732">Signal</keyword>
<dbReference type="InterPro" id="IPR051913">
    <property type="entry name" value="GH2_Domain-Containing"/>
</dbReference>
<evidence type="ECO:0000259" key="5">
    <source>
        <dbReference type="PROSITE" id="PS51820"/>
    </source>
</evidence>
<feature type="non-terminal residue" evidence="6">
    <location>
        <position position="698"/>
    </location>
</feature>
<gene>
    <name evidence="6" type="ORF">G9H71_21325</name>
</gene>
<dbReference type="Pfam" id="PF00703">
    <property type="entry name" value="Glyco_hydro_2"/>
    <property type="match status" value="1"/>
</dbReference>
<feature type="chain" id="PRO_5045145787" evidence="4">
    <location>
        <begin position="37"/>
        <end position="698"/>
    </location>
</feature>
<name>A0ABX0H0D3_9ACTN</name>
<sequence length="698" mass="75235">MTHVSRLTRPARAGGALVALLTLISAFLVSTPQARAADELPGLKGDYYRSSGPGIGDFREYRSTQVDPNLDFNSLEGVLLAATGRNDEATVRWTGRIRPSFSETYTFSMIGDNGFRLWVDDKLILDHWVDDWDVRQTSQPITLQAGQLYDVKVEYFENYGGSNLHLSWSSPSQPMQIVPASAFFLPAGYTPPYTGDAAVSADGTRVTLDSVASFVAPIPANLASSLVVEVDGIAFPITGVALDPADASKLVITLNAKVQRGSLVRVRYNGTGGLATTEKTLPEFSVPAVNSSTYTLDTPWAAEVSPTNALPEYPRPQLTRTQWQNLNGTWEFAAATAATIGTPPTEQTLGERVLVPYPIESKLSGIQRHVDRFFYRRTFTVPAGWNVGSGQRLKLHFGAVDYQATVWVNGKQVATHTGGFDAFSADITDAVNGTGPQEIIVGVVDTTAADQVLGKQRANPSGIFYTPASGIWQTVWIEPVAAAHIDELDITADLAGSAFKVNANSASASAGATVEVVVSAGGTEVARATGAANAAVTVPVADPHLWTPDDPFLYDLKVTLKDGTSTDTVGSYQGMRSIGLKVINGKQRIVLNGKPTFLLSTLDQGYWPDGILTAPTDEALAFDLVQHKEMGFNTVRKHIKTEPDRWYYWADRLGLMVWQDMPSTGSGSAGTPPAFRQAYLDQLREVVDEHDSITSVIG</sequence>
<evidence type="ECO:0000256" key="2">
    <source>
        <dbReference type="ARBA" id="ARBA00022801"/>
    </source>
</evidence>
<evidence type="ECO:0000256" key="3">
    <source>
        <dbReference type="ARBA" id="ARBA00023295"/>
    </source>
</evidence>
<keyword evidence="3" id="KW-0326">Glycosidase</keyword>
<evidence type="ECO:0000313" key="6">
    <source>
        <dbReference type="EMBL" id="NHC16330.1"/>
    </source>
</evidence>
<protein>
    <submittedName>
        <fullName evidence="6">Glycoside hydrolase family 2</fullName>
    </submittedName>
</protein>
<dbReference type="InterPro" id="IPR006102">
    <property type="entry name" value="Ig-like_GH2"/>
</dbReference>
<dbReference type="PANTHER" id="PTHR42732:SF2">
    <property type="entry name" value="BETA-MANNOSIDASE"/>
    <property type="match status" value="1"/>
</dbReference>
<feature type="signal peptide" evidence="4">
    <location>
        <begin position="1"/>
        <end position="36"/>
    </location>
</feature>
<dbReference type="Gene3D" id="2.60.120.260">
    <property type="entry name" value="Galactose-binding domain-like"/>
    <property type="match status" value="1"/>
</dbReference>
<organism evidence="6 7">
    <name type="scientific">Motilibacter deserti</name>
    <dbReference type="NCBI Taxonomy" id="2714956"/>
    <lineage>
        <taxon>Bacteria</taxon>
        <taxon>Bacillati</taxon>
        <taxon>Actinomycetota</taxon>
        <taxon>Actinomycetes</taxon>
        <taxon>Motilibacterales</taxon>
        <taxon>Motilibacteraceae</taxon>
        <taxon>Motilibacter</taxon>
    </lineage>
</organism>
<dbReference type="SMART" id="SM00758">
    <property type="entry name" value="PA14"/>
    <property type="match status" value="1"/>
</dbReference>
<dbReference type="InterPro" id="IPR011658">
    <property type="entry name" value="PA14_dom"/>
</dbReference>
<dbReference type="Gene3D" id="3.90.182.10">
    <property type="entry name" value="Toxin - Anthrax Protective Antigen,domain 1"/>
    <property type="match status" value="1"/>
</dbReference>
<proteinExistence type="inferred from homology"/>
<dbReference type="InterPro" id="IPR008979">
    <property type="entry name" value="Galactose-bd-like_sf"/>
</dbReference>
<accession>A0ABX0H0D3</accession>